<accession>A0A1U7CVV3</accession>
<dbReference type="RefSeq" id="WP_076349474.1">
    <property type="nucleotide sequence ID" value="NZ_CP019082.1"/>
</dbReference>
<dbReference type="EC" id="2.7.7.9" evidence="2"/>
<organism evidence="11 12">
    <name type="scientific">Paludisphaera borealis</name>
    <dbReference type="NCBI Taxonomy" id="1387353"/>
    <lineage>
        <taxon>Bacteria</taxon>
        <taxon>Pseudomonadati</taxon>
        <taxon>Planctomycetota</taxon>
        <taxon>Planctomycetia</taxon>
        <taxon>Isosphaerales</taxon>
        <taxon>Isosphaeraceae</taxon>
        <taxon>Paludisphaera</taxon>
    </lineage>
</organism>
<dbReference type="STRING" id="1387353.BSF38_04632"/>
<evidence type="ECO:0000259" key="10">
    <source>
        <dbReference type="Pfam" id="PF00483"/>
    </source>
</evidence>
<evidence type="ECO:0000256" key="1">
    <source>
        <dbReference type="ARBA" id="ARBA00006890"/>
    </source>
</evidence>
<comment type="similarity">
    <text evidence="1">Belongs to the UDPGP type 2 family.</text>
</comment>
<dbReference type="InterPro" id="IPR005771">
    <property type="entry name" value="GalU_uridylyltTrfase_bac/arc"/>
</dbReference>
<keyword evidence="4 11" id="KW-0808">Transferase</keyword>
<dbReference type="Pfam" id="PF00483">
    <property type="entry name" value="NTP_transferase"/>
    <property type="match status" value="1"/>
</dbReference>
<evidence type="ECO:0000256" key="8">
    <source>
        <dbReference type="ARBA" id="ARBA00032341"/>
    </source>
</evidence>
<evidence type="ECO:0000313" key="12">
    <source>
        <dbReference type="Proteomes" id="UP000186309"/>
    </source>
</evidence>
<dbReference type="AlphaFoldDB" id="A0A1U7CVV3"/>
<sequence length="318" mass="35042">MQVSKAVITAAGRGARQYPASDTVQKAMSPLVDRDGLTKPVLQIIAEEALASGIEEICVVVAPGDEAVYRDQFRTYANNLRAAYRDAKWADDQARKLLELEQRLTFAVQAEPKGYGHAVWCAREFVGGDSFLLLLGDHLYLSAEPRRCARQLIDLATAEGCAVSAVQATREHLIHQYGTVAGRRLAQRTDVYAIDEIVEKPNPTLAELRLQVPGLRAGHYLCFFGMHVLTPTVFELLDELVKGDVRELGQIQLTTALNILARREKYLALETKGSRFNLGVKYGGVEAQVALSMSGVDREQILAVLLEAVARIERASPR</sequence>
<protein>
    <recommendedName>
        <fullName evidence="3">UTP--glucose-1-phosphate uridylyltransferase</fullName>
        <ecNumber evidence="2">2.7.7.9</ecNumber>
    </recommendedName>
    <alternativeName>
        <fullName evidence="6">Alpha-D-glucosyl-1-phosphate uridylyltransferase</fullName>
    </alternativeName>
    <alternativeName>
        <fullName evidence="7">UDP-glucose pyrophosphorylase</fullName>
    </alternativeName>
    <alternativeName>
        <fullName evidence="8">Uridine diphosphoglucose pyrophosphorylase</fullName>
    </alternativeName>
</protein>
<evidence type="ECO:0000256" key="4">
    <source>
        <dbReference type="ARBA" id="ARBA00022679"/>
    </source>
</evidence>
<dbReference type="PANTHER" id="PTHR43197:SF1">
    <property type="entry name" value="UTP--GLUCOSE-1-PHOSPHATE URIDYLYLTRANSFERASE"/>
    <property type="match status" value="1"/>
</dbReference>
<evidence type="ECO:0000256" key="9">
    <source>
        <dbReference type="ARBA" id="ARBA00048128"/>
    </source>
</evidence>
<dbReference type="GO" id="GO:0003983">
    <property type="term" value="F:UTP:glucose-1-phosphate uridylyltransferase activity"/>
    <property type="evidence" value="ECO:0007669"/>
    <property type="project" value="UniProtKB-EC"/>
</dbReference>
<keyword evidence="5 11" id="KW-0548">Nucleotidyltransferase</keyword>
<dbReference type="InterPro" id="IPR029044">
    <property type="entry name" value="Nucleotide-diphossugar_trans"/>
</dbReference>
<dbReference type="PANTHER" id="PTHR43197">
    <property type="entry name" value="UTP--GLUCOSE-1-PHOSPHATE URIDYLYLTRANSFERASE"/>
    <property type="match status" value="1"/>
</dbReference>
<dbReference type="EMBL" id="CP019082">
    <property type="protein sequence ID" value="APW63074.1"/>
    <property type="molecule type" value="Genomic_DNA"/>
</dbReference>
<dbReference type="OrthoDB" id="9803871at2"/>
<evidence type="ECO:0000313" key="11">
    <source>
        <dbReference type="EMBL" id="APW63074.1"/>
    </source>
</evidence>
<dbReference type="Gene3D" id="3.90.550.10">
    <property type="entry name" value="Spore Coat Polysaccharide Biosynthesis Protein SpsA, Chain A"/>
    <property type="match status" value="1"/>
</dbReference>
<reference evidence="12" key="1">
    <citation type="submission" date="2016-12" db="EMBL/GenBank/DDBJ databases">
        <title>Comparative genomics of four Isosphaeraceae planctomycetes: a common pool of plasmids and glycoside hydrolase genes.</title>
        <authorList>
            <person name="Ivanova A."/>
        </authorList>
    </citation>
    <scope>NUCLEOTIDE SEQUENCE [LARGE SCALE GENOMIC DNA]</scope>
    <source>
        <strain evidence="12">PX4</strain>
    </source>
</reference>
<feature type="domain" description="Nucleotidyl transferase" evidence="10">
    <location>
        <begin position="5"/>
        <end position="238"/>
    </location>
</feature>
<gene>
    <name evidence="11" type="primary">gtaB</name>
    <name evidence="11" type="ORF">BSF38_04632</name>
</gene>
<evidence type="ECO:0000256" key="2">
    <source>
        <dbReference type="ARBA" id="ARBA00012415"/>
    </source>
</evidence>
<name>A0A1U7CVV3_9BACT</name>
<evidence type="ECO:0000256" key="7">
    <source>
        <dbReference type="ARBA" id="ARBA00031959"/>
    </source>
</evidence>
<dbReference type="KEGG" id="pbor:BSF38_04632"/>
<dbReference type="Proteomes" id="UP000186309">
    <property type="component" value="Chromosome"/>
</dbReference>
<dbReference type="SUPFAM" id="SSF53448">
    <property type="entry name" value="Nucleotide-diphospho-sugar transferases"/>
    <property type="match status" value="1"/>
</dbReference>
<evidence type="ECO:0000256" key="3">
    <source>
        <dbReference type="ARBA" id="ARBA00019048"/>
    </source>
</evidence>
<evidence type="ECO:0000256" key="6">
    <source>
        <dbReference type="ARBA" id="ARBA00031455"/>
    </source>
</evidence>
<dbReference type="GO" id="GO:0006011">
    <property type="term" value="P:UDP-alpha-D-glucose metabolic process"/>
    <property type="evidence" value="ECO:0007669"/>
    <property type="project" value="InterPro"/>
</dbReference>
<dbReference type="InterPro" id="IPR005835">
    <property type="entry name" value="NTP_transferase_dom"/>
</dbReference>
<proteinExistence type="inferred from homology"/>
<keyword evidence="12" id="KW-1185">Reference proteome</keyword>
<evidence type="ECO:0000256" key="5">
    <source>
        <dbReference type="ARBA" id="ARBA00022695"/>
    </source>
</evidence>
<comment type="catalytic activity">
    <reaction evidence="9">
        <text>alpha-D-glucose 1-phosphate + UTP + H(+) = UDP-alpha-D-glucose + diphosphate</text>
        <dbReference type="Rhea" id="RHEA:19889"/>
        <dbReference type="ChEBI" id="CHEBI:15378"/>
        <dbReference type="ChEBI" id="CHEBI:33019"/>
        <dbReference type="ChEBI" id="CHEBI:46398"/>
        <dbReference type="ChEBI" id="CHEBI:58601"/>
        <dbReference type="ChEBI" id="CHEBI:58885"/>
        <dbReference type="EC" id="2.7.7.9"/>
    </reaction>
</comment>